<dbReference type="SUPFAM" id="SSF82895">
    <property type="entry name" value="TSP-1 type 1 repeat"/>
    <property type="match status" value="2"/>
</dbReference>
<protein>
    <recommendedName>
        <fullName evidence="6">Farnesoic acid O-methyl transferase domain-containing protein</fullName>
    </recommendedName>
</protein>
<dbReference type="InterPro" id="IPR052065">
    <property type="entry name" value="Compl_asym_regulator"/>
</dbReference>
<keyword evidence="4" id="KW-0677">Repeat</keyword>
<evidence type="ECO:0000313" key="7">
    <source>
        <dbReference type="EMBL" id="KAK2164300.1"/>
    </source>
</evidence>
<dbReference type="AlphaFoldDB" id="A0AAD9K4N4"/>
<dbReference type="InterPro" id="IPR022041">
    <property type="entry name" value="Methyltransf_FA"/>
</dbReference>
<sequence length="363" mass="40690">MDDDFLGEKEAVPNHRCRLILNASTKDVLRSGDIFVKHSQLVSMISLQIATFYFLTSILVGSVGDIIKIYTEEKFGYIYLNNFGIDVKKVSHIAFSIRARNDAHVALSKFENNPGFETYEIVIGGWNNEKSVIRKCSQCRPMTSLDGPLLNDSEFKQFWVSWDEAKLRVGEGGAPHLNELMSWLDPDPHLVNYLAVSTGWGSNGTWVFNFVDGGWSAWVTWSECSTTCANGTRMRTRYCDNPPPIYGASCEGPAEELGPCNRGYCPVDGCWSEWTTWDACSVSCDHGKRKRSRSCDNPKPLYGGQPCDGDNEEVVSCYDRDCPERIRVGQTLTRLSTGFTRRESTVIDHPLRNIGHTPAILVT</sequence>
<dbReference type="Pfam" id="PF12248">
    <property type="entry name" value="Methyltransf_FA"/>
    <property type="match status" value="1"/>
</dbReference>
<proteinExistence type="predicted"/>
<dbReference type="SMART" id="SM00209">
    <property type="entry name" value="TSP1"/>
    <property type="match status" value="2"/>
</dbReference>
<evidence type="ECO:0000313" key="8">
    <source>
        <dbReference type="Proteomes" id="UP001208570"/>
    </source>
</evidence>
<name>A0AAD9K4N4_9ANNE</name>
<evidence type="ECO:0000256" key="2">
    <source>
        <dbReference type="ARBA" id="ARBA00022525"/>
    </source>
</evidence>
<dbReference type="EMBL" id="JAODUP010000066">
    <property type="protein sequence ID" value="KAK2164300.1"/>
    <property type="molecule type" value="Genomic_DNA"/>
</dbReference>
<evidence type="ECO:0000256" key="5">
    <source>
        <dbReference type="ARBA" id="ARBA00023157"/>
    </source>
</evidence>
<keyword evidence="8" id="KW-1185">Reference proteome</keyword>
<dbReference type="PANTHER" id="PTHR22906">
    <property type="entry name" value="PROPERDIN"/>
    <property type="match status" value="1"/>
</dbReference>
<evidence type="ECO:0000256" key="1">
    <source>
        <dbReference type="ARBA" id="ARBA00004613"/>
    </source>
</evidence>
<dbReference type="PROSITE" id="PS50092">
    <property type="entry name" value="TSP1"/>
    <property type="match status" value="2"/>
</dbReference>
<dbReference type="FunFam" id="2.20.100.10:FF:000002">
    <property type="entry name" value="Unc-5 netrin receptor C"/>
    <property type="match status" value="1"/>
</dbReference>
<dbReference type="Gene3D" id="2.20.100.10">
    <property type="entry name" value="Thrombospondin type-1 (TSP1) repeat"/>
    <property type="match status" value="2"/>
</dbReference>
<dbReference type="InterPro" id="IPR036383">
    <property type="entry name" value="TSP1_rpt_sf"/>
</dbReference>
<reference evidence="7" key="1">
    <citation type="journal article" date="2023" name="Mol. Biol. Evol.">
        <title>Third-Generation Sequencing Reveals the Adaptive Role of the Epigenome in Three Deep-Sea Polychaetes.</title>
        <authorList>
            <person name="Perez M."/>
            <person name="Aroh O."/>
            <person name="Sun Y."/>
            <person name="Lan Y."/>
            <person name="Juniper S.K."/>
            <person name="Young C.R."/>
            <person name="Angers B."/>
            <person name="Qian P.Y."/>
        </authorList>
    </citation>
    <scope>NUCLEOTIDE SEQUENCE</scope>
    <source>
        <strain evidence="7">P08H-3</strain>
    </source>
</reference>
<dbReference type="PRINTS" id="PR01705">
    <property type="entry name" value="TSP1REPEAT"/>
</dbReference>
<keyword evidence="2" id="KW-0964">Secreted</keyword>
<evidence type="ECO:0000256" key="4">
    <source>
        <dbReference type="ARBA" id="ARBA00022737"/>
    </source>
</evidence>
<gene>
    <name evidence="7" type="ORF">LSH36_66g05034</name>
</gene>
<evidence type="ECO:0000256" key="3">
    <source>
        <dbReference type="ARBA" id="ARBA00022729"/>
    </source>
</evidence>
<dbReference type="InterPro" id="IPR000884">
    <property type="entry name" value="TSP1_rpt"/>
</dbReference>
<keyword evidence="5" id="KW-1015">Disulfide bond</keyword>
<dbReference type="Pfam" id="PF00090">
    <property type="entry name" value="TSP_1"/>
    <property type="match status" value="2"/>
</dbReference>
<feature type="domain" description="Farnesoic acid O-methyl transferase" evidence="6">
    <location>
        <begin position="74"/>
        <end position="208"/>
    </location>
</feature>
<keyword evidence="3" id="KW-0732">Signal</keyword>
<dbReference type="FunFam" id="2.20.100.10:FF:000007">
    <property type="entry name" value="Thrombospondin 1"/>
    <property type="match status" value="1"/>
</dbReference>
<comment type="caution">
    <text evidence="7">The sequence shown here is derived from an EMBL/GenBank/DDBJ whole genome shotgun (WGS) entry which is preliminary data.</text>
</comment>
<evidence type="ECO:0000259" key="6">
    <source>
        <dbReference type="Pfam" id="PF12248"/>
    </source>
</evidence>
<organism evidence="7 8">
    <name type="scientific">Paralvinella palmiformis</name>
    <dbReference type="NCBI Taxonomy" id="53620"/>
    <lineage>
        <taxon>Eukaryota</taxon>
        <taxon>Metazoa</taxon>
        <taxon>Spiralia</taxon>
        <taxon>Lophotrochozoa</taxon>
        <taxon>Annelida</taxon>
        <taxon>Polychaeta</taxon>
        <taxon>Sedentaria</taxon>
        <taxon>Canalipalpata</taxon>
        <taxon>Terebellida</taxon>
        <taxon>Terebelliformia</taxon>
        <taxon>Alvinellidae</taxon>
        <taxon>Paralvinella</taxon>
    </lineage>
</organism>
<accession>A0AAD9K4N4</accession>
<comment type="subcellular location">
    <subcellularLocation>
        <location evidence="1">Secreted</location>
    </subcellularLocation>
</comment>
<dbReference type="PANTHER" id="PTHR22906:SF43">
    <property type="entry name" value="PROPERDIN"/>
    <property type="match status" value="1"/>
</dbReference>
<dbReference type="Proteomes" id="UP001208570">
    <property type="component" value="Unassembled WGS sequence"/>
</dbReference>